<feature type="region of interest" description="Disordered" evidence="1">
    <location>
        <begin position="1191"/>
        <end position="1220"/>
    </location>
</feature>
<dbReference type="GO" id="GO:0005886">
    <property type="term" value="C:plasma membrane"/>
    <property type="evidence" value="ECO:0007669"/>
    <property type="project" value="TreeGrafter"/>
</dbReference>
<keyword evidence="2" id="KW-0812">Transmembrane</keyword>
<evidence type="ECO:0000256" key="2">
    <source>
        <dbReference type="SAM" id="Phobius"/>
    </source>
</evidence>
<feature type="compositionally biased region" description="Basic and acidic residues" evidence="1">
    <location>
        <begin position="1135"/>
        <end position="1153"/>
    </location>
</feature>
<dbReference type="Proteomes" id="UP000823598">
    <property type="component" value="Unassembled WGS sequence"/>
</dbReference>
<keyword evidence="2" id="KW-1133">Transmembrane helix</keyword>
<reference evidence="3" key="2">
    <citation type="journal article" date="2021" name="PeerJ">
        <title>Extensive microbial diversity within the chicken gut microbiome revealed by metagenomics and culture.</title>
        <authorList>
            <person name="Gilroy R."/>
            <person name="Ravi A."/>
            <person name="Getino M."/>
            <person name="Pursley I."/>
            <person name="Horton D.L."/>
            <person name="Alikhan N.F."/>
            <person name="Baker D."/>
            <person name="Gharbi K."/>
            <person name="Hall N."/>
            <person name="Watson M."/>
            <person name="Adriaenssens E.M."/>
            <person name="Foster-Nyarko E."/>
            <person name="Jarju S."/>
            <person name="Secka A."/>
            <person name="Antonio M."/>
            <person name="Oren A."/>
            <person name="Chaudhuri R.R."/>
            <person name="La Ragione R."/>
            <person name="Hildebrand F."/>
            <person name="Pallen M.J."/>
        </authorList>
    </citation>
    <scope>NUCLEOTIDE SEQUENCE</scope>
    <source>
        <strain evidence="3">6919</strain>
    </source>
</reference>
<evidence type="ECO:0000256" key="1">
    <source>
        <dbReference type="SAM" id="MobiDB-lite"/>
    </source>
</evidence>
<reference evidence="3" key="1">
    <citation type="submission" date="2020-10" db="EMBL/GenBank/DDBJ databases">
        <authorList>
            <person name="Gilroy R."/>
        </authorList>
    </citation>
    <scope>NUCLEOTIDE SEQUENCE</scope>
    <source>
        <strain evidence="3">6919</strain>
    </source>
</reference>
<sequence length="1220" mass="136853">MEEVEIKQEVVGNGGSGECQDKQPDKRRRGVRILRRTVKAVFWTLFSLVSIVALSLGLVVWILTPEKLTPIVERIANDYLDADVKIGSVELTVWKTFPMASVEICDLQVKTGVLEKYGDSIPAYADSLLEVGRLRAEVNIAKIPLMRFDVSEILVDSPKINAVMLNDSVSNFMIFPPSAPDTAKSEMTILPDVVVRRFSMTNNRGIRFADLSQNLNVTLKTDSMELAYNDSDHYYSLLFKGGVFVDLPGYHVRQNIPFYLNGDVNWNTKNPYKCALRGFRAEVARVPVSIDADVALSDSAVSVKALEMSLGPVRYADLTEQIPKEYLHGLERIKTNFAVSVRMKLDKPFVMGKDKEPSFHAEINIPNCYVQPGKYADYRINKLNLDAKLTYNGDNPDRSTLTLNRLLLDGFGINLSASGTASNLLKDPAVNGKVSGGVDFAKLIKLIPKELPVRLSGKMDMNTTMKFALSDLDVTAFHKMQVNGEVDFSNVRYTVPKDSMLVFLKRAKIKFGTNSEFKNQAGEMKNILMASVALDSTMAAVPGLMVAANGVRLGAGSLGTAADLMDTTNITPIGARFRIGQLTMMNRKDSSVFRMRGLESNGSIKRYRGAERLPLFDFGIKADMMRYRDRTTVMSLRKGDIELQANMKPKRENRRMRRIRARIDSLCAVHPELSRDSVVAMYVARFAKRREAVRLNDDEFIDLSVDNRLKRLLNRWNFEGSLSAKRGMLFTPYFPLRNTLRDVDMDFNLDEFNIRSLKYRVGNSDLAMSGKVSNIKSTLMGIKRRPLTVDFDVYSDTLDVNQLIKAMYRGSAFSADTTEVESFNFAEVDGSGEEEMHAMVEESTEDVDTTVKHAIIIPKNVAVSFRVRDKFARYSTFDLADLRGDLNIKGGVLSLRNLAGKTEGGQLRLDMVYASADKKDIGVGLYIDLSDIQVGRFLKMVPGVDTIMPMLRGVDGVINARIGATTKVDSLMNIITPTTNAALSIDGKDLVLLDSETFRKISKILLFKNKDKNMIDSLSVEVAAYDSKIDIYPFIINMDRYKLGVMGTNDFDMNYDFHVSILKSPIPFKFGVNISGNVDDMKIRLGKAKLKENEVARTTMITDTTKVNLFKRMDEMFRKGAEAALKGESLNMYGRGDRDRMRRHRSSMETDNVKGDTISRADSLKLIEEGIIERPDTIAVGGNDSVVRDEKTVDSFKERRNKRKSIRLERQKEALKPENN</sequence>
<protein>
    <recommendedName>
        <fullName evidence="5">AsmA-like C-terminal domain-containing protein</fullName>
    </recommendedName>
</protein>
<evidence type="ECO:0000313" key="4">
    <source>
        <dbReference type="Proteomes" id="UP000823598"/>
    </source>
</evidence>
<dbReference type="GO" id="GO:0090313">
    <property type="term" value="P:regulation of protein targeting to membrane"/>
    <property type="evidence" value="ECO:0007669"/>
    <property type="project" value="TreeGrafter"/>
</dbReference>
<dbReference type="InterPro" id="IPR052894">
    <property type="entry name" value="AsmA-related"/>
</dbReference>
<feature type="transmembrane region" description="Helical" evidence="2">
    <location>
        <begin position="40"/>
        <end position="63"/>
    </location>
</feature>
<dbReference type="EMBL" id="JADIMC010000097">
    <property type="protein sequence ID" value="MBO8476999.1"/>
    <property type="molecule type" value="Genomic_DNA"/>
</dbReference>
<gene>
    <name evidence="3" type="ORF">IAB88_08405</name>
</gene>
<dbReference type="PANTHER" id="PTHR30441">
    <property type="entry name" value="DUF748 DOMAIN-CONTAINING PROTEIN"/>
    <property type="match status" value="1"/>
</dbReference>
<accession>A0A9D9IQ16</accession>
<keyword evidence="2" id="KW-0472">Membrane</keyword>
<feature type="compositionally biased region" description="Basic and acidic residues" evidence="1">
    <location>
        <begin position="1206"/>
        <end position="1220"/>
    </location>
</feature>
<feature type="region of interest" description="Disordered" evidence="1">
    <location>
        <begin position="1134"/>
        <end position="1153"/>
    </location>
</feature>
<dbReference type="AlphaFoldDB" id="A0A9D9IQ16"/>
<comment type="caution">
    <text evidence="3">The sequence shown here is derived from an EMBL/GenBank/DDBJ whole genome shotgun (WGS) entry which is preliminary data.</text>
</comment>
<proteinExistence type="predicted"/>
<evidence type="ECO:0008006" key="5">
    <source>
        <dbReference type="Google" id="ProtNLM"/>
    </source>
</evidence>
<evidence type="ECO:0000313" key="3">
    <source>
        <dbReference type="EMBL" id="MBO8476999.1"/>
    </source>
</evidence>
<name>A0A9D9IQ16_9BACT</name>
<dbReference type="PANTHER" id="PTHR30441:SF8">
    <property type="entry name" value="DUF748 DOMAIN-CONTAINING PROTEIN"/>
    <property type="match status" value="1"/>
</dbReference>
<organism evidence="3 4">
    <name type="scientific">Candidatus Limisoma faecipullorum</name>
    <dbReference type="NCBI Taxonomy" id="2840854"/>
    <lineage>
        <taxon>Bacteria</taxon>
        <taxon>Pseudomonadati</taxon>
        <taxon>Bacteroidota</taxon>
        <taxon>Bacteroidia</taxon>
        <taxon>Bacteroidales</taxon>
        <taxon>Candidatus Limisoma</taxon>
    </lineage>
</organism>